<feature type="chain" id="PRO_5019228214" evidence="1">
    <location>
        <begin position="28"/>
        <end position="420"/>
    </location>
</feature>
<proteinExistence type="predicted"/>
<dbReference type="Pfam" id="PF10082">
    <property type="entry name" value="BBP2_2"/>
    <property type="match status" value="1"/>
</dbReference>
<keyword evidence="3" id="KW-1185">Reference proteome</keyword>
<dbReference type="RefSeq" id="WP_124329425.1">
    <property type="nucleotide sequence ID" value="NZ_BEXT01000001.1"/>
</dbReference>
<evidence type="ECO:0000256" key="1">
    <source>
        <dbReference type="SAM" id="SignalP"/>
    </source>
</evidence>
<feature type="signal peptide" evidence="1">
    <location>
        <begin position="1"/>
        <end position="27"/>
    </location>
</feature>
<gene>
    <name evidence="2" type="ORF">DENIS_3201</name>
</gene>
<dbReference type="InterPro" id="IPR018759">
    <property type="entry name" value="BBP2_2"/>
</dbReference>
<accession>A0A401FZ12</accession>
<evidence type="ECO:0000313" key="3">
    <source>
        <dbReference type="Proteomes" id="UP000288096"/>
    </source>
</evidence>
<reference evidence="3" key="1">
    <citation type="submission" date="2017-11" db="EMBL/GenBank/DDBJ databases">
        <authorList>
            <person name="Watanabe M."/>
            <person name="Kojima H."/>
        </authorList>
    </citation>
    <scope>NUCLEOTIDE SEQUENCE [LARGE SCALE GENOMIC DNA]</scope>
    <source>
        <strain evidence="3">Tokyo 01</strain>
    </source>
</reference>
<sequence>MQKNDTYIFRTWVIVSLLCLISATGHAARVSLAPMAYSDTEEEGHSRQFVIKPTLSTSTRLDSNFYKTETDERSVLTFLVQPGIEAGYKTAKSDITLGYTLNAYFYGDRTHVPASERGADDDNYVGHTLSLSARTTPTPKVTLGVDETFRRTREQSHSDRFVSDVNREKYYINRLTPGVYYRISDRFSAGLRYRNTITTYEDDSAKDSDEHRGIADIVYQISPTATLDLAWQHWQRDYDADSSDYSADHAELILKKEGKYLSLETAAGYQNRQFDDARFGDQDTLTWRIAFGAKTPGGKSFAKLAIEQDFNDSGVSDDFAQVTQFSFTGDHAFTRKIHATVGSYYRNSDYKNWSEAYTGDEGREDDEFGISAAIAYYFNEWLKLKMEAGYENNDSDIGEYDYDNTYFLVGIDSVYDLQKK</sequence>
<dbReference type="OrthoDB" id="5418688at2"/>
<dbReference type="AlphaFoldDB" id="A0A401FZ12"/>
<reference evidence="3" key="2">
    <citation type="submission" date="2019-01" db="EMBL/GenBank/DDBJ databases">
        <title>Genome sequence of Desulfonema ishimotonii strain Tokyo 01.</title>
        <authorList>
            <person name="Fukui M."/>
        </authorList>
    </citation>
    <scope>NUCLEOTIDE SEQUENCE [LARGE SCALE GENOMIC DNA]</scope>
    <source>
        <strain evidence="3">Tokyo 01</strain>
    </source>
</reference>
<comment type="caution">
    <text evidence="2">The sequence shown here is derived from an EMBL/GenBank/DDBJ whole genome shotgun (WGS) entry which is preliminary data.</text>
</comment>
<organism evidence="2 3">
    <name type="scientific">Desulfonema ishimotonii</name>
    <dbReference type="NCBI Taxonomy" id="45657"/>
    <lineage>
        <taxon>Bacteria</taxon>
        <taxon>Pseudomonadati</taxon>
        <taxon>Thermodesulfobacteriota</taxon>
        <taxon>Desulfobacteria</taxon>
        <taxon>Desulfobacterales</taxon>
        <taxon>Desulfococcaceae</taxon>
        <taxon>Desulfonema</taxon>
    </lineage>
</organism>
<evidence type="ECO:0000313" key="2">
    <source>
        <dbReference type="EMBL" id="GBC62232.1"/>
    </source>
</evidence>
<dbReference type="EMBL" id="BEXT01000001">
    <property type="protein sequence ID" value="GBC62232.1"/>
    <property type="molecule type" value="Genomic_DNA"/>
</dbReference>
<protein>
    <submittedName>
        <fullName evidence="2">Uncharacterized protein</fullName>
    </submittedName>
</protein>
<dbReference type="SUPFAM" id="SSF56935">
    <property type="entry name" value="Porins"/>
    <property type="match status" value="1"/>
</dbReference>
<keyword evidence="1" id="KW-0732">Signal</keyword>
<dbReference type="Proteomes" id="UP000288096">
    <property type="component" value="Unassembled WGS sequence"/>
</dbReference>
<name>A0A401FZ12_9BACT</name>